<keyword evidence="1" id="KW-0812">Transmembrane</keyword>
<dbReference type="EMBL" id="FUWU01000093">
    <property type="protein sequence ID" value="SKA20342.1"/>
    <property type="molecule type" value="Genomic_DNA"/>
</dbReference>
<keyword evidence="1" id="KW-1133">Transmembrane helix</keyword>
<sequence length="206" mass="23130">MLSILFTILCVVIALIAIVIAVKVFLVLLPFLLIGAAIFLVVKCDSDDFSFLKDTIEKTERNVRNESFIYRERDGEERIAHRIARDITIAKAGVNMSSLRPEIDSAIVVIVEAFQDAMEDDSFLPVITSANDFSAHAKNSAHYAGAAVDLRIKDIGNLKARKELAADVRERLGDRFYVLHEDIGSSNEHLHVQLRSGTYNARERWQ</sequence>
<evidence type="ECO:0000313" key="3">
    <source>
        <dbReference type="Proteomes" id="UP000190449"/>
    </source>
</evidence>
<name>A0A1T4RWK0_9BACT</name>
<evidence type="ECO:0000256" key="1">
    <source>
        <dbReference type="SAM" id="Phobius"/>
    </source>
</evidence>
<gene>
    <name evidence="2" type="ORF">SAMN02745108_02885</name>
</gene>
<feature type="transmembrane region" description="Helical" evidence="1">
    <location>
        <begin position="24"/>
        <end position="42"/>
    </location>
</feature>
<accession>A0A1T4RWK0</accession>
<dbReference type="RefSeq" id="WP_078777511.1">
    <property type="nucleotide sequence ID" value="NZ_FUWU01000093.1"/>
</dbReference>
<dbReference type="Proteomes" id="UP000190449">
    <property type="component" value="Unassembled WGS sequence"/>
</dbReference>
<keyword evidence="1" id="KW-0472">Membrane</keyword>
<reference evidence="2 3" key="1">
    <citation type="submission" date="2017-02" db="EMBL/GenBank/DDBJ databases">
        <authorList>
            <person name="Peterson S.W."/>
        </authorList>
    </citation>
    <scope>NUCLEOTIDE SEQUENCE [LARGE SCALE GENOMIC DNA]</scope>
    <source>
        <strain evidence="2 3">ATCC 43854</strain>
    </source>
</reference>
<evidence type="ECO:0008006" key="4">
    <source>
        <dbReference type="Google" id="ProtNLM"/>
    </source>
</evidence>
<dbReference type="AlphaFoldDB" id="A0A1T4RWK0"/>
<protein>
    <recommendedName>
        <fullName evidence="4">Peptidase M15</fullName>
    </recommendedName>
</protein>
<dbReference type="STRING" id="28122.SAMN02745108_02885"/>
<organism evidence="2 3">
    <name type="scientific">Fibrobacter intestinalis</name>
    <dbReference type="NCBI Taxonomy" id="28122"/>
    <lineage>
        <taxon>Bacteria</taxon>
        <taxon>Pseudomonadati</taxon>
        <taxon>Fibrobacterota</taxon>
        <taxon>Fibrobacteria</taxon>
        <taxon>Fibrobacterales</taxon>
        <taxon>Fibrobacteraceae</taxon>
        <taxon>Fibrobacter</taxon>
    </lineage>
</organism>
<evidence type="ECO:0000313" key="2">
    <source>
        <dbReference type="EMBL" id="SKA20342.1"/>
    </source>
</evidence>
<proteinExistence type="predicted"/>